<evidence type="ECO:0000256" key="1">
    <source>
        <dbReference type="SAM" id="SignalP"/>
    </source>
</evidence>
<reference evidence="2" key="1">
    <citation type="journal article" date="2020" name="mSystems">
        <title>Genome- and Community-Level Interaction Insights into Carbon Utilization and Element Cycling Functions of Hydrothermarchaeota in Hydrothermal Sediment.</title>
        <authorList>
            <person name="Zhou Z."/>
            <person name="Liu Y."/>
            <person name="Xu W."/>
            <person name="Pan J."/>
            <person name="Luo Z.H."/>
            <person name="Li M."/>
        </authorList>
    </citation>
    <scope>NUCLEOTIDE SEQUENCE [LARGE SCALE GENOMIC DNA]</scope>
    <source>
        <strain evidence="2">HyVt-233</strain>
    </source>
</reference>
<dbReference type="Gene3D" id="2.40.160.10">
    <property type="entry name" value="Porin"/>
    <property type="match status" value="1"/>
</dbReference>
<dbReference type="AlphaFoldDB" id="A0A7C0Y4C9"/>
<feature type="signal peptide" evidence="1">
    <location>
        <begin position="1"/>
        <end position="20"/>
    </location>
</feature>
<protein>
    <recommendedName>
        <fullName evidence="3">Porin</fullName>
    </recommendedName>
</protein>
<keyword evidence="1" id="KW-0732">Signal</keyword>
<accession>A0A7C0Y4C9</accession>
<evidence type="ECO:0000313" key="2">
    <source>
        <dbReference type="EMBL" id="HDD44177.1"/>
    </source>
</evidence>
<organism evidence="2">
    <name type="scientific">Desulfofervidus auxilii</name>
    <dbReference type="NCBI Taxonomy" id="1621989"/>
    <lineage>
        <taxon>Bacteria</taxon>
        <taxon>Pseudomonadati</taxon>
        <taxon>Thermodesulfobacteriota</taxon>
        <taxon>Candidatus Desulfofervidia</taxon>
        <taxon>Candidatus Desulfofervidales</taxon>
        <taxon>Candidatus Desulfofervidaceae</taxon>
        <taxon>Candidatus Desulfofervidus</taxon>
    </lineage>
</organism>
<evidence type="ECO:0008006" key="3">
    <source>
        <dbReference type="Google" id="ProtNLM"/>
    </source>
</evidence>
<feature type="chain" id="PRO_5028189076" description="Porin" evidence="1">
    <location>
        <begin position="21"/>
        <end position="389"/>
    </location>
</feature>
<comment type="caution">
    <text evidence="2">The sequence shown here is derived from an EMBL/GenBank/DDBJ whole genome shotgun (WGS) entry which is preliminary data.</text>
</comment>
<name>A0A7C0Y4C9_DESA2</name>
<dbReference type="InterPro" id="IPR023614">
    <property type="entry name" value="Porin_dom_sf"/>
</dbReference>
<gene>
    <name evidence="2" type="ORF">ENG63_04875</name>
</gene>
<sequence length="389" mass="45667">MKKLILTFLLVFSLTTSSRADIDLPKGLKGVSIGALWYLDFKAGEDKKGKDYSGWSITRGYINIKKKITSWFSARVTPDVTRDIHGDVKVRLKYLYGRIYFKDFFIFTNNFIEFGQIHFPWLDFEEHVNPYRCQGTMFQERNYMFNSADQGIAWFGYFGGEMDKEYKEKVNKYYAGRYGSFALGVYNGSGYHQGEKNTNKALEARITLRPFPNILPGLQFTYFGILAKGNLSNEGENYKGKTVYFPGTDNIAKGDPPDWYVNTFFISYQASSFTITAEYARDKGCQNGFYKGDDGKLYRDERHKEGFSFWGMFRIPWYKKIRIWARYDVWDPNLDATNDIERRLISSISYDVYKDVWGCIFLITFEKLWHDNPNYQDEHFIQTVFQIKF</sequence>
<proteinExistence type="predicted"/>
<dbReference type="Proteomes" id="UP000886289">
    <property type="component" value="Unassembled WGS sequence"/>
</dbReference>
<dbReference type="EMBL" id="DRBS01000189">
    <property type="protein sequence ID" value="HDD44177.1"/>
    <property type="molecule type" value="Genomic_DNA"/>
</dbReference>